<dbReference type="RefSeq" id="WP_008074327.1">
    <property type="nucleotide sequence ID" value="NZ_AEVT01000018.1"/>
</dbReference>
<accession>E8M2X4</accession>
<evidence type="ECO:0008006" key="4">
    <source>
        <dbReference type="Google" id="ProtNLM"/>
    </source>
</evidence>
<feature type="chain" id="PRO_5003227649" description="Lipoprotein" evidence="1">
    <location>
        <begin position="19"/>
        <end position="142"/>
    </location>
</feature>
<dbReference type="eggNOG" id="ENOG50326QC">
    <property type="taxonomic scope" value="Bacteria"/>
</dbReference>
<dbReference type="EMBL" id="AEVT01000018">
    <property type="protein sequence ID" value="EGA71632.1"/>
    <property type="molecule type" value="Genomic_DNA"/>
</dbReference>
<evidence type="ECO:0000313" key="2">
    <source>
        <dbReference type="EMBL" id="EGA71632.1"/>
    </source>
</evidence>
<reference evidence="2 3" key="1">
    <citation type="journal article" date="2012" name="Int. J. Syst. Evol. Microbiol.">
        <title>Vibrio caribbeanicus sp. nov., isolated from the marine sponge Scleritoderma cyanea.</title>
        <authorList>
            <person name="Hoffmann M."/>
            <person name="Monday S.R."/>
            <person name="Allard M.W."/>
            <person name="Strain E.A."/>
            <person name="Whittaker P."/>
            <person name="Naum M."/>
            <person name="McCarthy P.J."/>
            <person name="Lopez J.V."/>
            <person name="Fischer M."/>
            <person name="Brown E.W."/>
        </authorList>
    </citation>
    <scope>NUCLEOTIDE SEQUENCE [LARGE SCALE GENOMIC DNA]</scope>
    <source>
        <strain evidence="3">DSMZ 21326</strain>
    </source>
</reference>
<sequence>MKRIFVVTSLLMTGCASSQFVAEFEPESPDFAIASNLELCRYIGQHLPDSDDAKQELVKRDALTEQDWYSIESRQLTLGNSECVVWAIWGNAFESKQINALNRFGNVQSQVTYLCQLEGIEYCPFTTIIFVNDVVADIIKED</sequence>
<keyword evidence="1" id="KW-0732">Signal</keyword>
<proteinExistence type="predicted"/>
<dbReference type="OrthoDB" id="9946031at2"/>
<dbReference type="Proteomes" id="UP000006228">
    <property type="component" value="Unassembled WGS sequence"/>
</dbReference>
<dbReference type="GeneID" id="95568146"/>
<organism evidence="2 3">
    <name type="scientific">Vibrio sinaloensis DSM 21326</name>
    <dbReference type="NCBI Taxonomy" id="945550"/>
    <lineage>
        <taxon>Bacteria</taxon>
        <taxon>Pseudomonadati</taxon>
        <taxon>Pseudomonadota</taxon>
        <taxon>Gammaproteobacteria</taxon>
        <taxon>Vibrionales</taxon>
        <taxon>Vibrionaceae</taxon>
        <taxon>Vibrio</taxon>
        <taxon>Vibrio oreintalis group</taxon>
    </lineage>
</organism>
<feature type="signal peptide" evidence="1">
    <location>
        <begin position="1"/>
        <end position="18"/>
    </location>
</feature>
<dbReference type="AlphaFoldDB" id="E8M2X4"/>
<dbReference type="PROSITE" id="PS51257">
    <property type="entry name" value="PROKAR_LIPOPROTEIN"/>
    <property type="match status" value="1"/>
</dbReference>
<name>E8M2X4_PHOS4</name>
<evidence type="ECO:0000256" key="1">
    <source>
        <dbReference type="SAM" id="SignalP"/>
    </source>
</evidence>
<evidence type="ECO:0000313" key="3">
    <source>
        <dbReference type="Proteomes" id="UP000006228"/>
    </source>
</evidence>
<comment type="caution">
    <text evidence="2">The sequence shown here is derived from an EMBL/GenBank/DDBJ whole genome shotgun (WGS) entry which is preliminary data.</text>
</comment>
<gene>
    <name evidence="2" type="ORF">VISI1226_12636</name>
</gene>
<protein>
    <recommendedName>
        <fullName evidence="4">Lipoprotein</fullName>
    </recommendedName>
</protein>